<dbReference type="EMBL" id="JXSL01000023">
    <property type="protein sequence ID" value="KIL99575.1"/>
    <property type="molecule type" value="Genomic_DNA"/>
</dbReference>
<keyword evidence="3" id="KW-1185">Reference proteome</keyword>
<dbReference type="Gene3D" id="3.40.50.150">
    <property type="entry name" value="Vaccinia Virus protein VP39"/>
    <property type="match status" value="1"/>
</dbReference>
<reference evidence="2 3" key="1">
    <citation type="submission" date="2015-01" db="EMBL/GenBank/DDBJ databases">
        <title>Genome Sequence of Magnetospirillum magnetotacticum Strain MS-1.</title>
        <authorList>
            <person name="Marinov G.K."/>
            <person name="Smalley M.D."/>
            <person name="DeSalvo G."/>
        </authorList>
    </citation>
    <scope>NUCLEOTIDE SEQUENCE [LARGE SCALE GENOMIC DNA]</scope>
    <source>
        <strain evidence="2 3">MS-1</strain>
    </source>
</reference>
<dbReference type="PANTHER" id="PTHR43591">
    <property type="entry name" value="METHYLTRANSFERASE"/>
    <property type="match status" value="1"/>
</dbReference>
<feature type="domain" description="Methyltransferase type 11" evidence="1">
    <location>
        <begin position="3"/>
        <end position="74"/>
    </location>
</feature>
<organism evidence="2 3">
    <name type="scientific">Paramagnetospirillum magnetotacticum MS-1</name>
    <dbReference type="NCBI Taxonomy" id="272627"/>
    <lineage>
        <taxon>Bacteria</taxon>
        <taxon>Pseudomonadati</taxon>
        <taxon>Pseudomonadota</taxon>
        <taxon>Alphaproteobacteria</taxon>
        <taxon>Rhodospirillales</taxon>
        <taxon>Magnetospirillaceae</taxon>
        <taxon>Paramagnetospirillum</taxon>
    </lineage>
</organism>
<dbReference type="InterPro" id="IPR013216">
    <property type="entry name" value="Methyltransf_11"/>
</dbReference>
<name>A0A0C2YY33_PARME</name>
<gene>
    <name evidence="2" type="ORF">CCC_04091</name>
</gene>
<dbReference type="AlphaFoldDB" id="A0A0C2YY33"/>
<evidence type="ECO:0000313" key="3">
    <source>
        <dbReference type="Proteomes" id="UP000031971"/>
    </source>
</evidence>
<dbReference type="GO" id="GO:0008757">
    <property type="term" value="F:S-adenosylmethionine-dependent methyltransferase activity"/>
    <property type="evidence" value="ECO:0007669"/>
    <property type="project" value="InterPro"/>
</dbReference>
<dbReference type="InterPro" id="IPR029063">
    <property type="entry name" value="SAM-dependent_MTases_sf"/>
</dbReference>
<evidence type="ECO:0000313" key="2">
    <source>
        <dbReference type="EMBL" id="KIL99575.1"/>
    </source>
</evidence>
<dbReference type="Pfam" id="PF08241">
    <property type="entry name" value="Methyltransf_11"/>
    <property type="match status" value="1"/>
</dbReference>
<accession>A0A0C2YY33</accession>
<proteinExistence type="predicted"/>
<sequence>MAAIESADEQIAVVRRHLPDCRLNVVSGSALTLPFPDASFDVVVSWEVLEHLPKGSEGQFFAEVARVLRPGGSLTLSTPHWSLAANLLDPAWLLTGHRHYRPGDVEAFGAGVGLVPDWSLVRGGWWELLGMINLYVAKWIFRRRPFMADYFRRKTDAEYARNGGFATLFARFVKAPDSCAA</sequence>
<dbReference type="CDD" id="cd02440">
    <property type="entry name" value="AdoMet_MTases"/>
    <property type="match status" value="1"/>
</dbReference>
<comment type="caution">
    <text evidence="2">The sequence shown here is derived from an EMBL/GenBank/DDBJ whole genome shotgun (WGS) entry which is preliminary data.</text>
</comment>
<evidence type="ECO:0000259" key="1">
    <source>
        <dbReference type="Pfam" id="PF08241"/>
    </source>
</evidence>
<dbReference type="SUPFAM" id="SSF53335">
    <property type="entry name" value="S-adenosyl-L-methionine-dependent methyltransferases"/>
    <property type="match status" value="1"/>
</dbReference>
<protein>
    <recommendedName>
        <fullName evidence="1">Methyltransferase type 11 domain-containing protein</fullName>
    </recommendedName>
</protein>
<dbReference type="STRING" id="272627.CCC_04091"/>
<dbReference type="Proteomes" id="UP000031971">
    <property type="component" value="Unassembled WGS sequence"/>
</dbReference>
<dbReference type="PANTHER" id="PTHR43591:SF24">
    <property type="entry name" value="2-METHOXY-6-POLYPRENYL-1,4-BENZOQUINOL METHYLASE, MITOCHONDRIAL"/>
    <property type="match status" value="1"/>
</dbReference>